<name>A0ABN8LXI9_9CNID</name>
<keyword evidence="5" id="KW-1185">Reference proteome</keyword>
<dbReference type="Proteomes" id="UP001159427">
    <property type="component" value="Unassembled WGS sequence"/>
</dbReference>
<evidence type="ECO:0000256" key="3">
    <source>
        <dbReference type="SAM" id="SignalP"/>
    </source>
</evidence>
<feature type="transmembrane region" description="Helical" evidence="2">
    <location>
        <begin position="100"/>
        <end position="127"/>
    </location>
</feature>
<evidence type="ECO:0000313" key="4">
    <source>
        <dbReference type="EMBL" id="CAH3020676.1"/>
    </source>
</evidence>
<keyword evidence="2" id="KW-0472">Membrane</keyword>
<gene>
    <name evidence="4" type="ORF">PEVE_00008238</name>
</gene>
<keyword evidence="2" id="KW-1133">Transmembrane helix</keyword>
<keyword evidence="2" id="KW-0812">Transmembrane</keyword>
<feature type="region of interest" description="Disordered" evidence="1">
    <location>
        <begin position="211"/>
        <end position="250"/>
    </location>
</feature>
<comment type="caution">
    <text evidence="4">The sequence shown here is derived from an EMBL/GenBank/DDBJ whole genome shotgun (WGS) entry which is preliminary data.</text>
</comment>
<keyword evidence="3" id="KW-0732">Signal</keyword>
<accession>A0ABN8LXI9</accession>
<dbReference type="EMBL" id="CALNXI010000156">
    <property type="protein sequence ID" value="CAH3020676.1"/>
    <property type="molecule type" value="Genomic_DNA"/>
</dbReference>
<evidence type="ECO:0000313" key="5">
    <source>
        <dbReference type="Proteomes" id="UP001159427"/>
    </source>
</evidence>
<proteinExistence type="predicted"/>
<evidence type="ECO:0000256" key="1">
    <source>
        <dbReference type="SAM" id="MobiDB-lite"/>
    </source>
</evidence>
<feature type="signal peptide" evidence="3">
    <location>
        <begin position="1"/>
        <end position="19"/>
    </location>
</feature>
<feature type="compositionally biased region" description="Polar residues" evidence="1">
    <location>
        <begin position="215"/>
        <end position="231"/>
    </location>
</feature>
<evidence type="ECO:0000256" key="2">
    <source>
        <dbReference type="SAM" id="Phobius"/>
    </source>
</evidence>
<reference evidence="4 5" key="1">
    <citation type="submission" date="2022-05" db="EMBL/GenBank/DDBJ databases">
        <authorList>
            <consortium name="Genoscope - CEA"/>
            <person name="William W."/>
        </authorList>
    </citation>
    <scope>NUCLEOTIDE SEQUENCE [LARGE SCALE GENOMIC DNA]</scope>
</reference>
<feature type="chain" id="PRO_5045744149" evidence="3">
    <location>
        <begin position="20"/>
        <end position="406"/>
    </location>
</feature>
<organism evidence="4 5">
    <name type="scientific">Porites evermanni</name>
    <dbReference type="NCBI Taxonomy" id="104178"/>
    <lineage>
        <taxon>Eukaryota</taxon>
        <taxon>Metazoa</taxon>
        <taxon>Cnidaria</taxon>
        <taxon>Anthozoa</taxon>
        <taxon>Hexacorallia</taxon>
        <taxon>Scleractinia</taxon>
        <taxon>Fungiina</taxon>
        <taxon>Poritidae</taxon>
        <taxon>Porites</taxon>
    </lineage>
</organism>
<sequence length="406" mass="45657">MAVVIALALSLLLTSYTGGLEKRDWTQVDRHTIIVKVISIPLIRIRGYWFLIPSTPISVNVAINWNEFISVPHSAKKQQNVSRQCEIEELKEIMVLEEPWFIGLVAGLAALIVVLICILVIFCTLWARKDRMRKREERLQRRMATLDRSQVLVGVEPSSTMSSSSAHTNPNWYLVEKSQEESVRSSPGTLTRVTGNEPFVVGRSLARYSKELDNSRPSSANRYGRSQSSSEFEWRRGSLPLQPTRIEGSNSAEERMARLGMIPPRSHDAAGHFPMGYMTAPHPRKNVPMKYVPRRSDGDVLIPVKEVELWDSSSPPPFPIPKEDYNTEGVTWYRSKSLDGDNLISSSVSYSYPINGPQAHQSQNGRVVSNSNLFPGAANAVQEYHPAQEPEKLKRIQRVGVPTLPE</sequence>
<protein>
    <submittedName>
        <fullName evidence="4">Uncharacterized protein</fullName>
    </submittedName>
</protein>